<keyword evidence="8 13" id="KW-0547">Nucleotide-binding</keyword>
<evidence type="ECO:0000256" key="12">
    <source>
        <dbReference type="ARBA" id="ARBA00029757"/>
    </source>
</evidence>
<evidence type="ECO:0000256" key="4">
    <source>
        <dbReference type="ARBA" id="ARBA00016436"/>
    </source>
</evidence>
<dbReference type="Pfam" id="PF02606">
    <property type="entry name" value="LpxK"/>
    <property type="match status" value="1"/>
</dbReference>
<name>A0A518BTC9_9BACT</name>
<dbReference type="GO" id="GO:0009029">
    <property type="term" value="F:lipid-A 4'-kinase activity"/>
    <property type="evidence" value="ECO:0007669"/>
    <property type="project" value="UniProtKB-UniRule"/>
</dbReference>
<comment type="pathway">
    <text evidence="2 13">Glycolipid biosynthesis; lipid IV(A) biosynthesis; lipid IV(A) from (3R)-3-hydroxytetradecanoyl-[acyl-carrier-protein] and UDP-N-acetyl-alpha-D-glucosamine: step 6/6.</text>
</comment>
<proteinExistence type="inferred from homology"/>
<dbReference type="HAMAP" id="MF_00409">
    <property type="entry name" value="LpxK"/>
    <property type="match status" value="1"/>
</dbReference>
<dbReference type="PANTHER" id="PTHR42724">
    <property type="entry name" value="TETRAACYLDISACCHARIDE 4'-KINASE"/>
    <property type="match status" value="1"/>
</dbReference>
<organism evidence="14 15">
    <name type="scientific">Mucisphaera calidilacus</name>
    <dbReference type="NCBI Taxonomy" id="2527982"/>
    <lineage>
        <taxon>Bacteria</taxon>
        <taxon>Pseudomonadati</taxon>
        <taxon>Planctomycetota</taxon>
        <taxon>Phycisphaerae</taxon>
        <taxon>Phycisphaerales</taxon>
        <taxon>Phycisphaeraceae</taxon>
        <taxon>Mucisphaera</taxon>
    </lineage>
</organism>
<keyword evidence="6 13" id="KW-0441">Lipid A biosynthesis</keyword>
<dbReference type="Proteomes" id="UP000320386">
    <property type="component" value="Chromosome"/>
</dbReference>
<evidence type="ECO:0000256" key="6">
    <source>
        <dbReference type="ARBA" id="ARBA00022556"/>
    </source>
</evidence>
<evidence type="ECO:0000313" key="14">
    <source>
        <dbReference type="EMBL" id="QDU70231.1"/>
    </source>
</evidence>
<feature type="binding site" evidence="13">
    <location>
        <begin position="65"/>
        <end position="72"/>
    </location>
    <ligand>
        <name>ATP</name>
        <dbReference type="ChEBI" id="CHEBI:30616"/>
    </ligand>
</feature>
<evidence type="ECO:0000256" key="5">
    <source>
        <dbReference type="ARBA" id="ARBA00022516"/>
    </source>
</evidence>
<keyword evidence="10 13" id="KW-0067">ATP-binding</keyword>
<keyword evidence="15" id="KW-1185">Reference proteome</keyword>
<keyword evidence="5 13" id="KW-0444">Lipid biosynthesis</keyword>
<dbReference type="GO" id="GO:0009244">
    <property type="term" value="P:lipopolysaccharide core region biosynthetic process"/>
    <property type="evidence" value="ECO:0007669"/>
    <property type="project" value="TreeGrafter"/>
</dbReference>
<sequence length="357" mass="38742">MMHRRIERVMSGASHHPVARLMRLGLGVVEPVYREVVRRRNAAFDGGRRSVADLGRPVVSVGNLTTGGTGKTPMVVALARWLVAAGHRPAVLLRGYRGEKDAGLDGGPRRMDSDEAREYLAALPGVPVAADPDRERSAAWVLRRRPEVDVFLLDDGFQRRQVRRDVDLVLIDATNPFGFGHLLPRGLLREPVAGLRRADGVIITRGGRVKEPELVAIERRVAEVAGDIPVARAESVWTGLMTGEGERAVSWLEGRRVYAAAGIGNPWPFLAMAHEASEVVGEAVFDDHHVYGAGDVGRMAAEARACGAEVVLTTEKDWVKLGERAEGLGLPVVRPVLATRMVRGGEVIESLIGRVLS</sequence>
<comment type="function">
    <text evidence="1 13">Transfers the gamma-phosphate of ATP to the 4'-position of a tetraacyldisaccharide 1-phosphate intermediate (termed DS-1-P) to form tetraacyldisaccharide 1,4'-bis-phosphate (lipid IVA).</text>
</comment>
<evidence type="ECO:0000256" key="2">
    <source>
        <dbReference type="ARBA" id="ARBA00004870"/>
    </source>
</evidence>
<evidence type="ECO:0000256" key="11">
    <source>
        <dbReference type="ARBA" id="ARBA00023098"/>
    </source>
</evidence>
<dbReference type="EC" id="2.7.1.130" evidence="3 13"/>
<keyword evidence="11 13" id="KW-0443">Lipid metabolism</keyword>
<reference evidence="14 15" key="1">
    <citation type="submission" date="2019-02" db="EMBL/GenBank/DDBJ databases">
        <title>Deep-cultivation of Planctomycetes and their phenomic and genomic characterization uncovers novel biology.</title>
        <authorList>
            <person name="Wiegand S."/>
            <person name="Jogler M."/>
            <person name="Boedeker C."/>
            <person name="Pinto D."/>
            <person name="Vollmers J."/>
            <person name="Rivas-Marin E."/>
            <person name="Kohn T."/>
            <person name="Peeters S.H."/>
            <person name="Heuer A."/>
            <person name="Rast P."/>
            <person name="Oberbeckmann S."/>
            <person name="Bunk B."/>
            <person name="Jeske O."/>
            <person name="Meyerdierks A."/>
            <person name="Storesund J.E."/>
            <person name="Kallscheuer N."/>
            <person name="Luecker S."/>
            <person name="Lage O.M."/>
            <person name="Pohl T."/>
            <person name="Merkel B.J."/>
            <person name="Hornburger P."/>
            <person name="Mueller R.-W."/>
            <person name="Bruemmer F."/>
            <person name="Labrenz M."/>
            <person name="Spormann A.M."/>
            <person name="Op den Camp H."/>
            <person name="Overmann J."/>
            <person name="Amann R."/>
            <person name="Jetten M.S.M."/>
            <person name="Mascher T."/>
            <person name="Medema M.H."/>
            <person name="Devos D.P."/>
            <person name="Kaster A.-K."/>
            <person name="Ovreas L."/>
            <person name="Rohde M."/>
            <person name="Galperin M.Y."/>
            <person name="Jogler C."/>
        </authorList>
    </citation>
    <scope>NUCLEOTIDE SEQUENCE [LARGE SCALE GENOMIC DNA]</scope>
    <source>
        <strain evidence="14 15">Pan265</strain>
    </source>
</reference>
<evidence type="ECO:0000256" key="1">
    <source>
        <dbReference type="ARBA" id="ARBA00002274"/>
    </source>
</evidence>
<evidence type="ECO:0000256" key="7">
    <source>
        <dbReference type="ARBA" id="ARBA00022679"/>
    </source>
</evidence>
<dbReference type="InterPro" id="IPR027417">
    <property type="entry name" value="P-loop_NTPase"/>
</dbReference>
<dbReference type="GO" id="GO:0009245">
    <property type="term" value="P:lipid A biosynthetic process"/>
    <property type="evidence" value="ECO:0007669"/>
    <property type="project" value="UniProtKB-UniRule"/>
</dbReference>
<dbReference type="GO" id="GO:0005886">
    <property type="term" value="C:plasma membrane"/>
    <property type="evidence" value="ECO:0007669"/>
    <property type="project" value="TreeGrafter"/>
</dbReference>
<dbReference type="UniPathway" id="UPA00359">
    <property type="reaction ID" value="UER00482"/>
</dbReference>
<dbReference type="EMBL" id="CP036280">
    <property type="protein sequence ID" value="QDU70231.1"/>
    <property type="molecule type" value="Genomic_DNA"/>
</dbReference>
<evidence type="ECO:0000313" key="15">
    <source>
        <dbReference type="Proteomes" id="UP000320386"/>
    </source>
</evidence>
<protein>
    <recommendedName>
        <fullName evidence="4 13">Tetraacyldisaccharide 4'-kinase</fullName>
        <ecNumber evidence="3 13">2.7.1.130</ecNumber>
    </recommendedName>
    <alternativeName>
        <fullName evidence="12 13">Lipid A 4'-kinase</fullName>
    </alternativeName>
</protein>
<evidence type="ECO:0000256" key="3">
    <source>
        <dbReference type="ARBA" id="ARBA00012071"/>
    </source>
</evidence>
<dbReference type="PANTHER" id="PTHR42724:SF1">
    <property type="entry name" value="TETRAACYLDISACCHARIDE 4'-KINASE, MITOCHONDRIAL-RELATED"/>
    <property type="match status" value="1"/>
</dbReference>
<dbReference type="GO" id="GO:0005524">
    <property type="term" value="F:ATP binding"/>
    <property type="evidence" value="ECO:0007669"/>
    <property type="project" value="UniProtKB-UniRule"/>
</dbReference>
<dbReference type="SUPFAM" id="SSF52540">
    <property type="entry name" value="P-loop containing nucleoside triphosphate hydrolases"/>
    <property type="match status" value="1"/>
</dbReference>
<dbReference type="InterPro" id="IPR003758">
    <property type="entry name" value="LpxK"/>
</dbReference>
<accession>A0A518BTC9</accession>
<dbReference type="KEGG" id="mcad:Pan265_00530"/>
<dbReference type="AlphaFoldDB" id="A0A518BTC9"/>
<comment type="catalytic activity">
    <reaction evidence="13">
        <text>a lipid A disaccharide + ATP = a lipid IVA + ADP + H(+)</text>
        <dbReference type="Rhea" id="RHEA:67840"/>
        <dbReference type="ChEBI" id="CHEBI:15378"/>
        <dbReference type="ChEBI" id="CHEBI:30616"/>
        <dbReference type="ChEBI" id="CHEBI:176343"/>
        <dbReference type="ChEBI" id="CHEBI:176425"/>
        <dbReference type="ChEBI" id="CHEBI:456216"/>
        <dbReference type="EC" id="2.7.1.130"/>
    </reaction>
</comment>
<dbReference type="NCBIfam" id="TIGR00682">
    <property type="entry name" value="lpxK"/>
    <property type="match status" value="1"/>
</dbReference>
<comment type="similarity">
    <text evidence="13">Belongs to the LpxK family.</text>
</comment>
<evidence type="ECO:0000256" key="8">
    <source>
        <dbReference type="ARBA" id="ARBA00022741"/>
    </source>
</evidence>
<gene>
    <name evidence="13 14" type="primary">lpxK</name>
    <name evidence="14" type="ORF">Pan265_00530</name>
</gene>
<evidence type="ECO:0000256" key="13">
    <source>
        <dbReference type="HAMAP-Rule" id="MF_00409"/>
    </source>
</evidence>
<dbReference type="OrthoDB" id="9789797at2"/>
<keyword evidence="9 13" id="KW-0418">Kinase</keyword>
<evidence type="ECO:0000256" key="10">
    <source>
        <dbReference type="ARBA" id="ARBA00022840"/>
    </source>
</evidence>
<keyword evidence="7 13" id="KW-0808">Transferase</keyword>
<evidence type="ECO:0000256" key="9">
    <source>
        <dbReference type="ARBA" id="ARBA00022777"/>
    </source>
</evidence>
<dbReference type="RefSeq" id="WP_145444241.1">
    <property type="nucleotide sequence ID" value="NZ_CP036280.1"/>
</dbReference>